<gene>
    <name evidence="1" type="ORF">PIIN_10110</name>
</gene>
<comment type="caution">
    <text evidence="1">The sequence shown here is derived from an EMBL/GenBank/DDBJ whole genome shotgun (WGS) entry which is preliminary data.</text>
</comment>
<dbReference type="InParanoid" id="G4TXR7"/>
<dbReference type="AlphaFoldDB" id="G4TXR7"/>
<dbReference type="Proteomes" id="UP000007148">
    <property type="component" value="Unassembled WGS sequence"/>
</dbReference>
<dbReference type="EMBL" id="CAFZ01000611">
    <property type="protein sequence ID" value="CCA76110.1"/>
    <property type="molecule type" value="Genomic_DNA"/>
</dbReference>
<proteinExistence type="predicted"/>
<evidence type="ECO:0000313" key="1">
    <source>
        <dbReference type="EMBL" id="CCA76110.1"/>
    </source>
</evidence>
<keyword evidence="2" id="KW-1185">Reference proteome</keyword>
<organism evidence="1 2">
    <name type="scientific">Serendipita indica (strain DSM 11827)</name>
    <name type="common">Root endophyte fungus</name>
    <name type="synonym">Piriformospora indica</name>
    <dbReference type="NCBI Taxonomy" id="1109443"/>
    <lineage>
        <taxon>Eukaryota</taxon>
        <taxon>Fungi</taxon>
        <taxon>Dikarya</taxon>
        <taxon>Basidiomycota</taxon>
        <taxon>Agaricomycotina</taxon>
        <taxon>Agaricomycetes</taxon>
        <taxon>Sebacinales</taxon>
        <taxon>Serendipitaceae</taxon>
        <taxon>Serendipita</taxon>
    </lineage>
</organism>
<reference evidence="1 2" key="1">
    <citation type="journal article" date="2011" name="PLoS Pathog.">
        <title>Endophytic Life Strategies Decoded by Genome and Transcriptome Analyses of the Mutualistic Root Symbiont Piriformospora indica.</title>
        <authorList>
            <person name="Zuccaro A."/>
            <person name="Lahrmann U."/>
            <person name="Guldener U."/>
            <person name="Langen G."/>
            <person name="Pfiffi S."/>
            <person name="Biedenkopf D."/>
            <person name="Wong P."/>
            <person name="Samans B."/>
            <person name="Grimm C."/>
            <person name="Basiewicz M."/>
            <person name="Murat C."/>
            <person name="Martin F."/>
            <person name="Kogel K.H."/>
        </authorList>
    </citation>
    <scope>NUCLEOTIDE SEQUENCE [LARGE SCALE GENOMIC DNA]</scope>
    <source>
        <strain evidence="1 2">DSM 11827</strain>
    </source>
</reference>
<evidence type="ECO:0000313" key="2">
    <source>
        <dbReference type="Proteomes" id="UP000007148"/>
    </source>
</evidence>
<sequence length="57" mass="6477">MYEKKRCTRQLVLLWFGDEKFESFGCPEGLVFMLLAIPRGSDVVQAPSAQNVLSQNK</sequence>
<protein>
    <submittedName>
        <fullName evidence="1">Uncharacterized protein</fullName>
    </submittedName>
</protein>
<accession>G4TXR7</accession>
<dbReference type="HOGENOM" id="CLU_2997287_0_0_1"/>
<name>G4TXR7_SERID</name>